<organism evidence="2 3">
    <name type="scientific">Fredinandcohnia quinoae</name>
    <dbReference type="NCBI Taxonomy" id="2918902"/>
    <lineage>
        <taxon>Bacteria</taxon>
        <taxon>Bacillati</taxon>
        <taxon>Bacillota</taxon>
        <taxon>Bacilli</taxon>
        <taxon>Bacillales</taxon>
        <taxon>Bacillaceae</taxon>
        <taxon>Fredinandcohnia</taxon>
    </lineage>
</organism>
<dbReference type="RefSeq" id="WP_240253749.1">
    <property type="nucleotide sequence ID" value="NZ_JAKTTI010000006.1"/>
</dbReference>
<dbReference type="Pfam" id="PF10958">
    <property type="entry name" value="DUF2759"/>
    <property type="match status" value="1"/>
</dbReference>
<reference evidence="2" key="1">
    <citation type="submission" date="2022-02" db="EMBL/GenBank/DDBJ databases">
        <title>Fredinandcohnia quinoae sp. nov. isolated from Chenopodium quinoa seeds.</title>
        <authorList>
            <person name="Saati-Santamaria Z."/>
            <person name="Flores-Felix J.D."/>
            <person name="Igual J.M."/>
            <person name="Velazquez E."/>
            <person name="Garcia-Fraile P."/>
            <person name="Martinez-Molina E."/>
        </authorList>
    </citation>
    <scope>NUCLEOTIDE SEQUENCE</scope>
    <source>
        <strain evidence="2">SECRCQ15</strain>
    </source>
</reference>
<accession>A0AAW5DX46</accession>
<comment type="caution">
    <text evidence="2">The sequence shown here is derived from an EMBL/GenBank/DDBJ whole genome shotgun (WGS) entry which is preliminary data.</text>
</comment>
<sequence>MGLMVIFALVVIVAAFGVVRSLRSKNLLGLLFALGTVVVFGWFTFMTLFKDGFPTAH</sequence>
<keyword evidence="3" id="KW-1185">Reference proteome</keyword>
<gene>
    <name evidence="2" type="ORF">MJG50_06255</name>
</gene>
<evidence type="ECO:0000256" key="1">
    <source>
        <dbReference type="SAM" id="Phobius"/>
    </source>
</evidence>
<dbReference type="InterPro" id="IPR024490">
    <property type="entry name" value="DUF2759"/>
</dbReference>
<evidence type="ECO:0000313" key="2">
    <source>
        <dbReference type="EMBL" id="MCH1624923.1"/>
    </source>
</evidence>
<keyword evidence="1" id="KW-1133">Transmembrane helix</keyword>
<keyword evidence="1" id="KW-0472">Membrane</keyword>
<name>A0AAW5DX46_9BACI</name>
<dbReference type="EMBL" id="JAKTTI010000006">
    <property type="protein sequence ID" value="MCH1624923.1"/>
    <property type="molecule type" value="Genomic_DNA"/>
</dbReference>
<keyword evidence="1" id="KW-0812">Transmembrane</keyword>
<dbReference type="Proteomes" id="UP001431131">
    <property type="component" value="Unassembled WGS sequence"/>
</dbReference>
<proteinExistence type="predicted"/>
<feature type="transmembrane region" description="Helical" evidence="1">
    <location>
        <begin position="31"/>
        <end position="49"/>
    </location>
</feature>
<protein>
    <submittedName>
        <fullName evidence="2">DUF2759 domain-containing protein</fullName>
    </submittedName>
</protein>
<dbReference type="AlphaFoldDB" id="A0AAW5DX46"/>
<evidence type="ECO:0000313" key="3">
    <source>
        <dbReference type="Proteomes" id="UP001431131"/>
    </source>
</evidence>